<evidence type="ECO:0000313" key="6">
    <source>
        <dbReference type="Proteomes" id="UP001198200"/>
    </source>
</evidence>
<keyword evidence="2" id="KW-0238">DNA-binding</keyword>
<dbReference type="PANTHER" id="PTHR47893:SF1">
    <property type="entry name" value="REGULATORY PROTEIN PCHR"/>
    <property type="match status" value="1"/>
</dbReference>
<proteinExistence type="predicted"/>
<dbReference type="AlphaFoldDB" id="A0AAE3E5D8"/>
<dbReference type="RefSeq" id="WP_308731969.1">
    <property type="nucleotide sequence ID" value="NZ_JAJEQN010000025.1"/>
</dbReference>
<keyword evidence="6" id="KW-1185">Reference proteome</keyword>
<accession>A0AAE3E5D8</accession>
<dbReference type="SMART" id="SM00342">
    <property type="entry name" value="HTH_ARAC"/>
    <property type="match status" value="1"/>
</dbReference>
<dbReference type="SUPFAM" id="SSF46689">
    <property type="entry name" value="Homeodomain-like"/>
    <property type="match status" value="1"/>
</dbReference>
<feature type="domain" description="HTH araC/xylS-type" evidence="4">
    <location>
        <begin position="234"/>
        <end position="332"/>
    </location>
</feature>
<reference evidence="5 6" key="1">
    <citation type="submission" date="2021-10" db="EMBL/GenBank/DDBJ databases">
        <title>Anaerobic single-cell dispensing facilitates the cultivation of human gut bacteria.</title>
        <authorList>
            <person name="Afrizal A."/>
        </authorList>
    </citation>
    <scope>NUCLEOTIDE SEQUENCE [LARGE SCALE GENOMIC DNA]</scope>
    <source>
        <strain evidence="5 6">CLA-AA-H224</strain>
    </source>
</reference>
<evidence type="ECO:0000256" key="2">
    <source>
        <dbReference type="ARBA" id="ARBA00023125"/>
    </source>
</evidence>
<sequence>MIYHQAKDPDSYQTIFYKQIGLKRQSASLPENDWANDQIGSIYTYGRMDSIQFGIGDYTIPEDFFVEFQYDTEYLHAGIIYEGITYSLVENRMEKSAIPSPFLAIEQASGGINCWKHGQHFKGVEISIEMNYLKKKILPYLGASDDSLDFLVKNVRHIHLPKELIDLIMQVQSLLESHSMTPELLLALGTAFTALLIRQANRQFFFSGADLMSERIFVGNRPIRIRPDEYKKIIAAHDLLRDHADSFVTIYALSQTLGLGEQKLKAGFQELYQQTIWDYANQVRMTKAAALLKNTDKTVDEIARLTGYQSPAAFRTMFKKWSQTTPRKFRSYFSGTD</sequence>
<dbReference type="PROSITE" id="PS01124">
    <property type="entry name" value="HTH_ARAC_FAMILY_2"/>
    <property type="match status" value="1"/>
</dbReference>
<dbReference type="GO" id="GO:0003700">
    <property type="term" value="F:DNA-binding transcription factor activity"/>
    <property type="evidence" value="ECO:0007669"/>
    <property type="project" value="InterPro"/>
</dbReference>
<evidence type="ECO:0000313" key="5">
    <source>
        <dbReference type="EMBL" id="MCC2222013.1"/>
    </source>
</evidence>
<dbReference type="Pfam" id="PF12833">
    <property type="entry name" value="HTH_18"/>
    <property type="match status" value="1"/>
</dbReference>
<dbReference type="GO" id="GO:0043565">
    <property type="term" value="F:sequence-specific DNA binding"/>
    <property type="evidence" value="ECO:0007669"/>
    <property type="project" value="InterPro"/>
</dbReference>
<dbReference type="InterPro" id="IPR018062">
    <property type="entry name" value="HTH_AraC-typ_CS"/>
</dbReference>
<name>A0AAE3E5D8_9FIRM</name>
<dbReference type="Gene3D" id="1.10.10.60">
    <property type="entry name" value="Homeodomain-like"/>
    <property type="match status" value="1"/>
</dbReference>
<evidence type="ECO:0000259" key="4">
    <source>
        <dbReference type="PROSITE" id="PS01124"/>
    </source>
</evidence>
<evidence type="ECO:0000256" key="3">
    <source>
        <dbReference type="ARBA" id="ARBA00023163"/>
    </source>
</evidence>
<keyword evidence="3" id="KW-0804">Transcription</keyword>
<protein>
    <submittedName>
        <fullName evidence="5">AraC family transcriptional regulator</fullName>
    </submittedName>
</protein>
<dbReference type="InterPro" id="IPR009057">
    <property type="entry name" value="Homeodomain-like_sf"/>
</dbReference>
<gene>
    <name evidence="5" type="ORF">LKD48_10255</name>
</gene>
<dbReference type="PANTHER" id="PTHR47893">
    <property type="entry name" value="REGULATORY PROTEIN PCHR"/>
    <property type="match status" value="1"/>
</dbReference>
<dbReference type="PROSITE" id="PS00041">
    <property type="entry name" value="HTH_ARAC_FAMILY_1"/>
    <property type="match status" value="1"/>
</dbReference>
<keyword evidence="1" id="KW-0805">Transcription regulation</keyword>
<dbReference type="EMBL" id="JAJEQN010000025">
    <property type="protein sequence ID" value="MCC2222013.1"/>
    <property type="molecule type" value="Genomic_DNA"/>
</dbReference>
<comment type="caution">
    <text evidence="5">The sequence shown here is derived from an EMBL/GenBank/DDBJ whole genome shotgun (WGS) entry which is preliminary data.</text>
</comment>
<organism evidence="5 6">
    <name type="scientific">Anthropogastromicrobium aceti</name>
    <dbReference type="NCBI Taxonomy" id="2981768"/>
    <lineage>
        <taxon>Bacteria</taxon>
        <taxon>Bacillati</taxon>
        <taxon>Bacillota</taxon>
        <taxon>Clostridia</taxon>
        <taxon>Lachnospirales</taxon>
        <taxon>Lachnospiraceae</taxon>
        <taxon>Anthropogastromicrobium</taxon>
    </lineage>
</organism>
<dbReference type="InterPro" id="IPR018060">
    <property type="entry name" value="HTH_AraC"/>
</dbReference>
<dbReference type="Proteomes" id="UP001198200">
    <property type="component" value="Unassembled WGS sequence"/>
</dbReference>
<evidence type="ECO:0000256" key="1">
    <source>
        <dbReference type="ARBA" id="ARBA00023015"/>
    </source>
</evidence>
<dbReference type="InterPro" id="IPR053142">
    <property type="entry name" value="PchR_regulatory_protein"/>
</dbReference>